<name>A0ABX3P0I3_9BACT</name>
<dbReference type="SUPFAM" id="SSF54001">
    <property type="entry name" value="Cysteine proteinases"/>
    <property type="match status" value="1"/>
</dbReference>
<gene>
    <name evidence="2" type="ORF">A4D02_25180</name>
</gene>
<keyword evidence="3" id="KW-1185">Reference proteome</keyword>
<evidence type="ECO:0008006" key="4">
    <source>
        <dbReference type="Google" id="ProtNLM"/>
    </source>
</evidence>
<evidence type="ECO:0000313" key="3">
    <source>
        <dbReference type="Proteomes" id="UP000192277"/>
    </source>
</evidence>
<evidence type="ECO:0000256" key="1">
    <source>
        <dbReference type="SAM" id="Phobius"/>
    </source>
</evidence>
<organism evidence="2 3">
    <name type="scientific">Niastella koreensis</name>
    <dbReference type="NCBI Taxonomy" id="354356"/>
    <lineage>
        <taxon>Bacteria</taxon>
        <taxon>Pseudomonadati</taxon>
        <taxon>Bacteroidota</taxon>
        <taxon>Chitinophagia</taxon>
        <taxon>Chitinophagales</taxon>
        <taxon>Chitinophagaceae</taxon>
        <taxon>Niastella</taxon>
    </lineage>
</organism>
<comment type="caution">
    <text evidence="2">The sequence shown here is derived from an EMBL/GenBank/DDBJ whole genome shotgun (WGS) entry which is preliminary data.</text>
</comment>
<accession>A0ABX3P0I3</accession>
<feature type="transmembrane region" description="Helical" evidence="1">
    <location>
        <begin position="6"/>
        <end position="24"/>
    </location>
</feature>
<keyword evidence="1" id="KW-1133">Transmembrane helix</keyword>
<dbReference type="EMBL" id="LWBO01000005">
    <property type="protein sequence ID" value="OQP51421.1"/>
    <property type="molecule type" value="Genomic_DNA"/>
</dbReference>
<dbReference type="Proteomes" id="UP000192277">
    <property type="component" value="Unassembled WGS sequence"/>
</dbReference>
<proteinExistence type="predicted"/>
<reference evidence="2 3" key="1">
    <citation type="submission" date="2016-04" db="EMBL/GenBank/DDBJ databases">
        <authorList>
            <person name="Chen L."/>
            <person name="Zhuang W."/>
            <person name="Wang G."/>
        </authorList>
    </citation>
    <scope>NUCLEOTIDE SEQUENCE [LARGE SCALE GENOMIC DNA]</scope>
    <source>
        <strain evidence="3">GR20</strain>
    </source>
</reference>
<keyword evidence="1" id="KW-0472">Membrane</keyword>
<dbReference type="InterPro" id="IPR038765">
    <property type="entry name" value="Papain-like_cys_pep_sf"/>
</dbReference>
<sequence length="427" mass="49143">MAWRKGFIIFFVLFLLVAMLNWFARKKMDYSYADLPGYNRLYETKEQTRITRLTDNKNGTLSIAFAGDALNKQNEFRIYHKDSLLATGKAEGCTFQPLPGTWEYNIKINNAPGYVTFTLNNTPDSMYRLFGNGSTVTYEITGSNVPIEPDNLYSVTDWAVSFDDFSENEKKEADNYLRDSVHVTPAEPMAERVRKIADFILQRVKGMDGVPSDSMLQLSPVNQLKCAQAGRSKIWCGIYTSIFCFFTNRAGVPVRLIDCGSSRAGISGGIHVFSEVYLKEYNSWAYVDLLARTVFVKKGDQYLNTIDVQRLLKYPINDASLTACYFNGDSIVQIPYYQVASTARAYFHRNNSFRFFFSDFLKIENPKSLFERFIKIFYARPYYAVYGDNISAGRSQYNFRMITTWLMFLFLGLGIFFGFKWLRQKNA</sequence>
<evidence type="ECO:0000313" key="2">
    <source>
        <dbReference type="EMBL" id="OQP51421.1"/>
    </source>
</evidence>
<protein>
    <recommendedName>
        <fullName evidence="4">Transglutaminase domain-containing protein</fullName>
    </recommendedName>
</protein>
<keyword evidence="1" id="KW-0812">Transmembrane</keyword>
<feature type="transmembrane region" description="Helical" evidence="1">
    <location>
        <begin position="402"/>
        <end position="422"/>
    </location>
</feature>